<dbReference type="VEuPathDB" id="FungiDB:Malapachy_1859"/>
<dbReference type="EMBL" id="LGAV01000005">
    <property type="protein sequence ID" value="KOS13855.1"/>
    <property type="molecule type" value="Genomic_DNA"/>
</dbReference>
<reference evidence="1 2" key="1">
    <citation type="submission" date="2015-07" db="EMBL/GenBank/DDBJ databases">
        <title>Draft Genome Sequence of Malassezia furfur CBS1878 and Malassezia pachydermatis CBS1879.</title>
        <authorList>
            <person name="Triana S."/>
            <person name="Ohm R."/>
            <person name="Gonzalez A."/>
            <person name="DeCock H."/>
            <person name="Restrepo S."/>
            <person name="Celis A."/>
        </authorList>
    </citation>
    <scope>NUCLEOTIDE SEQUENCE [LARGE SCALE GENOMIC DNA]</scope>
    <source>
        <strain evidence="1 2">CBS 1879</strain>
    </source>
</reference>
<dbReference type="OrthoDB" id="6246201at2759"/>
<evidence type="ECO:0000313" key="2">
    <source>
        <dbReference type="Proteomes" id="UP000037751"/>
    </source>
</evidence>
<evidence type="ECO:0000313" key="1">
    <source>
        <dbReference type="EMBL" id="KOS13855.1"/>
    </source>
</evidence>
<accession>A0A0M9VP44</accession>
<protein>
    <submittedName>
        <fullName evidence="1">Uncharacterized protein</fullName>
    </submittedName>
</protein>
<dbReference type="AlphaFoldDB" id="A0A0M9VP44"/>
<sequence length="130" mass="15429">MPHKSAALRQNNALSRYAEKLMTRLEAAQLHARLQSMWLDQYNQRFWTDNNVRFSRALQEYESTISPNTPASLEQVSPFYREWLATNAERLRHYNRTLWVATYKVIGAQVWYRCVLGYTRVVAWLAGMRE</sequence>
<comment type="caution">
    <text evidence="1">The sequence shown here is derived from an EMBL/GenBank/DDBJ whole genome shotgun (WGS) entry which is preliminary data.</text>
</comment>
<name>A0A0M9VP44_9BASI</name>
<proteinExistence type="predicted"/>
<organism evidence="1 2">
    <name type="scientific">Malassezia pachydermatis</name>
    <dbReference type="NCBI Taxonomy" id="77020"/>
    <lineage>
        <taxon>Eukaryota</taxon>
        <taxon>Fungi</taxon>
        <taxon>Dikarya</taxon>
        <taxon>Basidiomycota</taxon>
        <taxon>Ustilaginomycotina</taxon>
        <taxon>Malasseziomycetes</taxon>
        <taxon>Malasseziales</taxon>
        <taxon>Malasseziaceae</taxon>
        <taxon>Malassezia</taxon>
    </lineage>
</organism>
<dbReference type="InterPro" id="IPR018796">
    <property type="entry name" value="COA8"/>
</dbReference>
<keyword evidence="2" id="KW-1185">Reference proteome</keyword>
<dbReference type="GeneID" id="28728230"/>
<gene>
    <name evidence="1" type="ORF">Malapachy_1859</name>
</gene>
<dbReference type="GO" id="GO:0097193">
    <property type="term" value="P:intrinsic apoptotic signaling pathway"/>
    <property type="evidence" value="ECO:0007669"/>
    <property type="project" value="InterPro"/>
</dbReference>
<dbReference type="RefSeq" id="XP_017991487.1">
    <property type="nucleotide sequence ID" value="XM_018136355.1"/>
</dbReference>
<dbReference type="Pfam" id="PF10231">
    <property type="entry name" value="COA8"/>
    <property type="match status" value="1"/>
</dbReference>
<dbReference type="Proteomes" id="UP000037751">
    <property type="component" value="Unassembled WGS sequence"/>
</dbReference>